<dbReference type="InterPro" id="IPR027417">
    <property type="entry name" value="P-loop_NTPase"/>
</dbReference>
<comment type="caution">
    <text evidence="2">The sequence shown here is derived from an EMBL/GenBank/DDBJ whole genome shotgun (WGS) entry which is preliminary data.</text>
</comment>
<comment type="similarity">
    <text evidence="1">Belongs to the ClpA/ClpB family. Torsin subfamily.</text>
</comment>
<accession>A0A5N4B0E3</accession>
<dbReference type="GO" id="GO:0005524">
    <property type="term" value="F:ATP binding"/>
    <property type="evidence" value="ECO:0007669"/>
    <property type="project" value="InterPro"/>
</dbReference>
<dbReference type="Gene3D" id="3.40.50.300">
    <property type="entry name" value="P-loop containing nucleotide triphosphate hydrolases"/>
    <property type="match status" value="1"/>
</dbReference>
<organism evidence="2 3">
    <name type="scientific">Photinus pyralis</name>
    <name type="common">Common eastern firefly</name>
    <name type="synonym">Lampyris pyralis</name>
    <dbReference type="NCBI Taxonomy" id="7054"/>
    <lineage>
        <taxon>Eukaryota</taxon>
        <taxon>Metazoa</taxon>
        <taxon>Ecdysozoa</taxon>
        <taxon>Arthropoda</taxon>
        <taxon>Hexapoda</taxon>
        <taxon>Insecta</taxon>
        <taxon>Pterygota</taxon>
        <taxon>Neoptera</taxon>
        <taxon>Endopterygota</taxon>
        <taxon>Coleoptera</taxon>
        <taxon>Polyphaga</taxon>
        <taxon>Elateriformia</taxon>
        <taxon>Elateroidea</taxon>
        <taxon>Lampyridae</taxon>
        <taxon>Lampyrinae</taxon>
        <taxon>Photinus</taxon>
    </lineage>
</organism>
<dbReference type="PANTHER" id="PTHR10760:SF2">
    <property type="entry name" value="LD13476P-RELATED"/>
    <property type="match status" value="1"/>
</dbReference>
<reference evidence="2 3" key="1">
    <citation type="journal article" date="2018" name="Elife">
        <title>Firefly genomes illuminate parallel origins of bioluminescence in beetles.</title>
        <authorList>
            <person name="Fallon T.R."/>
            <person name="Lower S.E."/>
            <person name="Chang C.H."/>
            <person name="Bessho-Uehara M."/>
            <person name="Martin G.J."/>
            <person name="Bewick A.J."/>
            <person name="Behringer M."/>
            <person name="Debat H.J."/>
            <person name="Wong I."/>
            <person name="Day J.C."/>
            <person name="Suvorov A."/>
            <person name="Silva C.J."/>
            <person name="Stanger-Hall K.F."/>
            <person name="Hall D.W."/>
            <person name="Schmitz R.J."/>
            <person name="Nelson D.R."/>
            <person name="Lewis S.M."/>
            <person name="Shigenobu S."/>
            <person name="Bybee S.M."/>
            <person name="Larracuente A.M."/>
            <person name="Oba Y."/>
            <person name="Weng J.K."/>
        </authorList>
    </citation>
    <scope>NUCLEOTIDE SEQUENCE [LARGE SCALE GENOMIC DNA]</scope>
    <source>
        <strain evidence="2">1611_PpyrPB1</strain>
        <tissue evidence="2">Whole body</tissue>
    </source>
</reference>
<sequence length="140" mass="15697">MRVYKLIIFLCFILHCTVIGLLDPFSLGSAAAVLGLGYLIYDQTYCKWKECCTEKEIPGNISQLAAVLKSKVYGQHLAEEIIIKALKPHWNEKYRPLKALTLSFHGWPGGGKTYITGFIKEALFTLGGASDHVHHFVSRK</sequence>
<gene>
    <name evidence="2" type="ORF">PPYR_05066</name>
</gene>
<dbReference type="GO" id="GO:0005737">
    <property type="term" value="C:cytoplasm"/>
    <property type="evidence" value="ECO:0007669"/>
    <property type="project" value="UniProtKB-ARBA"/>
</dbReference>
<dbReference type="Pfam" id="PF06309">
    <property type="entry name" value="Torsin"/>
    <property type="match status" value="1"/>
</dbReference>
<keyword evidence="3" id="KW-1185">Reference proteome</keyword>
<dbReference type="AlphaFoldDB" id="A0A5N4B0E3"/>
<dbReference type="InParanoid" id="A0A5N4B0E3"/>
<dbReference type="Proteomes" id="UP000327044">
    <property type="component" value="Unassembled WGS sequence"/>
</dbReference>
<dbReference type="PANTHER" id="PTHR10760">
    <property type="entry name" value="TORSIN"/>
    <property type="match status" value="1"/>
</dbReference>
<proteinExistence type="inferred from homology"/>
<evidence type="ECO:0000313" key="2">
    <source>
        <dbReference type="EMBL" id="KAB0802880.1"/>
    </source>
</evidence>
<evidence type="ECO:0000256" key="1">
    <source>
        <dbReference type="ARBA" id="ARBA00006235"/>
    </source>
</evidence>
<evidence type="ECO:0008006" key="4">
    <source>
        <dbReference type="Google" id="ProtNLM"/>
    </source>
</evidence>
<dbReference type="EMBL" id="VVIM01000002">
    <property type="protein sequence ID" value="KAB0802880.1"/>
    <property type="molecule type" value="Genomic_DNA"/>
</dbReference>
<dbReference type="GO" id="GO:0016887">
    <property type="term" value="F:ATP hydrolysis activity"/>
    <property type="evidence" value="ECO:0007669"/>
    <property type="project" value="InterPro"/>
</dbReference>
<name>A0A5N4B0E3_PHOPY</name>
<protein>
    <recommendedName>
        <fullName evidence="4">Torsin</fullName>
    </recommendedName>
</protein>
<dbReference type="InterPro" id="IPR010448">
    <property type="entry name" value="Torsin"/>
</dbReference>
<evidence type="ECO:0000313" key="3">
    <source>
        <dbReference type="Proteomes" id="UP000327044"/>
    </source>
</evidence>
<dbReference type="GO" id="GO:0012505">
    <property type="term" value="C:endomembrane system"/>
    <property type="evidence" value="ECO:0007669"/>
    <property type="project" value="UniProtKB-ARBA"/>
</dbReference>
<dbReference type="GO" id="GO:0071218">
    <property type="term" value="P:cellular response to misfolded protein"/>
    <property type="evidence" value="ECO:0007669"/>
    <property type="project" value="TreeGrafter"/>
</dbReference>